<dbReference type="Gene3D" id="3.40.50.720">
    <property type="entry name" value="NAD(P)-binding Rossmann-like Domain"/>
    <property type="match status" value="1"/>
</dbReference>
<dbReference type="InterPro" id="IPR001763">
    <property type="entry name" value="Rhodanese-like_dom"/>
</dbReference>
<gene>
    <name evidence="3" type="primary">moeB</name>
</gene>
<dbReference type="PROSITE" id="PS50206">
    <property type="entry name" value="RHODANESE_3"/>
    <property type="match status" value="1"/>
</dbReference>
<evidence type="ECO:0000313" key="3">
    <source>
        <dbReference type="EMBL" id="ARW62989.1"/>
    </source>
</evidence>
<reference evidence="3" key="1">
    <citation type="journal article" date="2017" name="J. Phycol.">
        <title>Analysis of chloroplast genomes and a supermatrix inform reclassification of the Rhodomelaceae (Rhodophyta).</title>
        <authorList>
            <person name="Diaz-Tapia P."/>
            <person name="Maggs C.A."/>
            <person name="West J.A."/>
            <person name="Verbruggen H."/>
        </authorList>
    </citation>
    <scope>NUCLEOTIDE SEQUENCE</scope>
    <source>
        <strain evidence="3">PD516</strain>
    </source>
</reference>
<dbReference type="GeneID" id="33356281"/>
<dbReference type="CDD" id="cd00158">
    <property type="entry name" value="RHOD"/>
    <property type="match status" value="1"/>
</dbReference>
<dbReference type="GO" id="GO:0008641">
    <property type="term" value="F:ubiquitin-like modifier activating enzyme activity"/>
    <property type="evidence" value="ECO:0007669"/>
    <property type="project" value="InterPro"/>
</dbReference>
<keyword evidence="1" id="KW-1133">Transmembrane helix</keyword>
<dbReference type="PANTHER" id="PTHR10953">
    <property type="entry name" value="UBIQUITIN-ACTIVATING ENZYME E1"/>
    <property type="match status" value="1"/>
</dbReference>
<accession>A0A1Z1MAK7</accession>
<dbReference type="SUPFAM" id="SSF69572">
    <property type="entry name" value="Activating enzymes of the ubiquitin-like proteins"/>
    <property type="match status" value="1"/>
</dbReference>
<organism evidence="3">
    <name type="scientific">Leptosiphonia brodiei</name>
    <dbReference type="NCBI Taxonomy" id="2608611"/>
    <lineage>
        <taxon>Eukaryota</taxon>
        <taxon>Rhodophyta</taxon>
        <taxon>Florideophyceae</taxon>
        <taxon>Rhodymeniophycidae</taxon>
        <taxon>Ceramiales</taxon>
        <taxon>Rhodomelaceae</taxon>
        <taxon>Polysiphonioideae</taxon>
        <taxon>Leptosiphonia</taxon>
    </lineage>
</organism>
<feature type="domain" description="Rhodanese" evidence="2">
    <location>
        <begin position="270"/>
        <end position="339"/>
    </location>
</feature>
<dbReference type="InterPro" id="IPR045886">
    <property type="entry name" value="ThiF/MoeB/HesA"/>
</dbReference>
<geneLocation type="chloroplast" evidence="3"/>
<dbReference type="CDD" id="cd00757">
    <property type="entry name" value="ThiF_MoeB_HesA_family"/>
    <property type="match status" value="1"/>
</dbReference>
<keyword evidence="3" id="KW-0934">Plastid</keyword>
<dbReference type="PANTHER" id="PTHR10953:SF102">
    <property type="entry name" value="ADENYLYLTRANSFERASE AND SULFURTRANSFERASE MOCS3"/>
    <property type="match status" value="1"/>
</dbReference>
<protein>
    <submittedName>
        <fullName evidence="3">Molybdopterin biosynthesis protein</fullName>
    </submittedName>
</protein>
<dbReference type="InterPro" id="IPR036873">
    <property type="entry name" value="Rhodanese-like_dom_sf"/>
</dbReference>
<keyword evidence="1" id="KW-0472">Membrane</keyword>
<evidence type="ECO:0000259" key="2">
    <source>
        <dbReference type="PROSITE" id="PS50206"/>
    </source>
</evidence>
<keyword evidence="3" id="KW-0150">Chloroplast</keyword>
<dbReference type="RefSeq" id="YP_009394427.1">
    <property type="nucleotide sequence ID" value="NC_035272.1"/>
</dbReference>
<proteinExistence type="predicted"/>
<dbReference type="Gene3D" id="3.40.250.10">
    <property type="entry name" value="Rhodanese-like domain"/>
    <property type="match status" value="1"/>
</dbReference>
<dbReference type="SUPFAM" id="SSF52821">
    <property type="entry name" value="Rhodanese/Cell cycle control phosphatase"/>
    <property type="match status" value="1"/>
</dbReference>
<evidence type="ECO:0000256" key="1">
    <source>
        <dbReference type="SAM" id="Phobius"/>
    </source>
</evidence>
<sequence length="355" mass="41078">MKNQLSREEIILYKQQINLENVGLEGQNKIRKTKILVIGAGGLGCPILIYLVSSGIGYVGIVDNDKIESSNLNRQILYKMKDIKLKKVLAAKKNLNLINQQCQIIVHNYVLNEYNSIEIISYYDIILDATDNFIARCNIDEACYKLHKIYVYGAANKFSGQSGVFNYQNGIRYRNIYELKFSVVENQCDIEGIMGITTGYVGILQATEAIKIVLGLNKTSKDYINIYQLINAITKRKEIKPQRHQMNNIKLRNMIQDNQNFPLIYKNLIDEEKKIIIDLKNEKEFIDEHIKKAINIPIMKFKQEQTINLLKKYEKINNIIIYCKNTQKTNIASQLLKQKIIKHKILKSNNKNLVK</sequence>
<dbReference type="EMBL" id="MF101425">
    <property type="protein sequence ID" value="ARW62989.1"/>
    <property type="molecule type" value="Genomic_DNA"/>
</dbReference>
<dbReference type="GO" id="GO:0016779">
    <property type="term" value="F:nucleotidyltransferase activity"/>
    <property type="evidence" value="ECO:0007669"/>
    <property type="project" value="TreeGrafter"/>
</dbReference>
<dbReference type="AlphaFoldDB" id="A0A1Z1MAK7"/>
<dbReference type="GO" id="GO:0008146">
    <property type="term" value="F:sulfotransferase activity"/>
    <property type="evidence" value="ECO:0007669"/>
    <property type="project" value="TreeGrafter"/>
</dbReference>
<feature type="transmembrane region" description="Helical" evidence="1">
    <location>
        <begin position="35"/>
        <end position="61"/>
    </location>
</feature>
<name>A0A1Z1MAK7_9FLOR</name>
<dbReference type="GO" id="GO:0004792">
    <property type="term" value="F:thiosulfate-cyanide sulfurtransferase activity"/>
    <property type="evidence" value="ECO:0007669"/>
    <property type="project" value="TreeGrafter"/>
</dbReference>
<dbReference type="InterPro" id="IPR035985">
    <property type="entry name" value="Ubiquitin-activating_enz"/>
</dbReference>
<dbReference type="GO" id="GO:0005829">
    <property type="term" value="C:cytosol"/>
    <property type="evidence" value="ECO:0007669"/>
    <property type="project" value="TreeGrafter"/>
</dbReference>
<dbReference type="Pfam" id="PF00899">
    <property type="entry name" value="ThiF"/>
    <property type="match status" value="1"/>
</dbReference>
<keyword evidence="1" id="KW-0812">Transmembrane</keyword>
<dbReference type="InterPro" id="IPR000594">
    <property type="entry name" value="ThiF_NAD_FAD-bd"/>
</dbReference>
<dbReference type="Pfam" id="PF00581">
    <property type="entry name" value="Rhodanese"/>
    <property type="match status" value="1"/>
</dbReference>